<evidence type="ECO:0000256" key="4">
    <source>
        <dbReference type="ARBA" id="ARBA00023136"/>
    </source>
</evidence>
<dbReference type="Pfam" id="PF07690">
    <property type="entry name" value="MFS_1"/>
    <property type="match status" value="1"/>
</dbReference>
<dbReference type="SUPFAM" id="SSF103473">
    <property type="entry name" value="MFS general substrate transporter"/>
    <property type="match status" value="1"/>
</dbReference>
<dbReference type="InterPro" id="IPR036259">
    <property type="entry name" value="MFS_trans_sf"/>
</dbReference>
<comment type="caution">
    <text evidence="7">The sequence shown here is derived from an EMBL/GenBank/DDBJ whole genome shotgun (WGS) entry which is preliminary data.</text>
</comment>
<feature type="transmembrane region" description="Helical" evidence="5">
    <location>
        <begin position="52"/>
        <end position="73"/>
    </location>
</feature>
<feature type="transmembrane region" description="Helical" evidence="5">
    <location>
        <begin position="242"/>
        <end position="266"/>
    </location>
</feature>
<gene>
    <name evidence="7" type="ORF">ARHIZOSPH14_11770</name>
</gene>
<keyword evidence="2 5" id="KW-0812">Transmembrane</keyword>
<evidence type="ECO:0000256" key="5">
    <source>
        <dbReference type="SAM" id="Phobius"/>
    </source>
</evidence>
<keyword evidence="3 5" id="KW-1133">Transmembrane helix</keyword>
<evidence type="ECO:0000313" key="8">
    <source>
        <dbReference type="Proteomes" id="UP001144396"/>
    </source>
</evidence>
<feature type="transmembrane region" description="Helical" evidence="5">
    <location>
        <begin position="333"/>
        <end position="358"/>
    </location>
</feature>
<name>A0A9W6CV42_9MICO</name>
<evidence type="ECO:0000313" key="7">
    <source>
        <dbReference type="EMBL" id="GLI26935.1"/>
    </source>
</evidence>
<evidence type="ECO:0000256" key="3">
    <source>
        <dbReference type="ARBA" id="ARBA00022989"/>
    </source>
</evidence>
<dbReference type="EMBL" id="BSDP01000001">
    <property type="protein sequence ID" value="GLI26935.1"/>
    <property type="molecule type" value="Genomic_DNA"/>
</dbReference>
<proteinExistence type="predicted"/>
<sequence length="433" mass="43454">MATESPTIVRAIDERTLLAVAVALLILEGYDLAALGVTLPSMLADSAFGLSTAGGGIAGAVTALGMLAGAALSGILSHRVGPRRLLVAAAIVLPLGMLVCAAAPAAGVFIAARALVGIGMGMVPPTLLALVTDLSEAGRRARNVGIAMAGIAVGGLSAPLLGAALLPETSFRWIYVIGAIPALGAIPFVVRLLPESPVHLVRTGRAEDAARLTSAMGIPYPTLGEDLGPRGLGLRTLFRPGLGIVTVLFWLMAACALLLVFGVTAWLPTIMQTAGFELGSALLLTAVVAIGAGVGMVVGGRVADAVGPKLVTVVAFASGAASLVLIAQGPPLWALLPLMLVCGFGLNGTQALINAFVLARYPADVRGTGLSWTLAVGRAGAILGPVLGAAVLSSGLAVQWNFYAFAVVGVSGAVLALCVPASRDYASRAADSR</sequence>
<feature type="transmembrane region" description="Helical" evidence="5">
    <location>
        <begin position="310"/>
        <end position="327"/>
    </location>
</feature>
<dbReference type="GO" id="GO:0046943">
    <property type="term" value="F:carboxylic acid transmembrane transporter activity"/>
    <property type="evidence" value="ECO:0007669"/>
    <property type="project" value="TreeGrafter"/>
</dbReference>
<dbReference type="PANTHER" id="PTHR23508">
    <property type="entry name" value="CARBOXYLIC ACID TRANSPORTER PROTEIN HOMOLOG"/>
    <property type="match status" value="1"/>
</dbReference>
<dbReference type="AlphaFoldDB" id="A0A9W6CV42"/>
<dbReference type="InterPro" id="IPR020846">
    <property type="entry name" value="MFS_dom"/>
</dbReference>
<protein>
    <submittedName>
        <fullName evidence="7">MFS transporter</fullName>
    </submittedName>
</protein>
<evidence type="ECO:0000256" key="1">
    <source>
        <dbReference type="ARBA" id="ARBA00004651"/>
    </source>
</evidence>
<feature type="transmembrane region" description="Helical" evidence="5">
    <location>
        <begin position="370"/>
        <end position="394"/>
    </location>
</feature>
<comment type="subcellular location">
    <subcellularLocation>
        <location evidence="1">Cell membrane</location>
        <topology evidence="1">Multi-pass membrane protein</topology>
    </subcellularLocation>
</comment>
<accession>A0A9W6CV42</accession>
<evidence type="ECO:0000256" key="2">
    <source>
        <dbReference type="ARBA" id="ARBA00022692"/>
    </source>
</evidence>
<dbReference type="Gene3D" id="1.20.1250.20">
    <property type="entry name" value="MFS general substrate transporter like domains"/>
    <property type="match status" value="2"/>
</dbReference>
<dbReference type="PROSITE" id="PS50850">
    <property type="entry name" value="MFS"/>
    <property type="match status" value="1"/>
</dbReference>
<dbReference type="Proteomes" id="UP001144396">
    <property type="component" value="Unassembled WGS sequence"/>
</dbReference>
<feature type="transmembrane region" description="Helical" evidence="5">
    <location>
        <begin position="400"/>
        <end position="419"/>
    </location>
</feature>
<feature type="domain" description="Major facilitator superfamily (MFS) profile" evidence="6">
    <location>
        <begin position="17"/>
        <end position="424"/>
    </location>
</feature>
<feature type="transmembrane region" description="Helical" evidence="5">
    <location>
        <begin position="144"/>
        <end position="166"/>
    </location>
</feature>
<dbReference type="InterPro" id="IPR011701">
    <property type="entry name" value="MFS"/>
</dbReference>
<reference evidence="7" key="1">
    <citation type="submission" date="2022-12" db="EMBL/GenBank/DDBJ databases">
        <title>Reference genome sequencing for broad-spectrum identification of bacterial and archaeal isolates by mass spectrometry.</title>
        <authorList>
            <person name="Sekiguchi Y."/>
            <person name="Tourlousse D.M."/>
        </authorList>
    </citation>
    <scope>NUCLEOTIDE SEQUENCE</scope>
    <source>
        <strain evidence="7">14</strain>
    </source>
</reference>
<dbReference type="GO" id="GO:0005886">
    <property type="term" value="C:plasma membrane"/>
    <property type="evidence" value="ECO:0007669"/>
    <property type="project" value="UniProtKB-SubCell"/>
</dbReference>
<feature type="transmembrane region" description="Helical" evidence="5">
    <location>
        <begin position="110"/>
        <end position="132"/>
    </location>
</feature>
<organism evidence="7 8">
    <name type="scientific">Agromyces rhizosphaerae</name>
    <dbReference type="NCBI Taxonomy" id="88374"/>
    <lineage>
        <taxon>Bacteria</taxon>
        <taxon>Bacillati</taxon>
        <taxon>Actinomycetota</taxon>
        <taxon>Actinomycetes</taxon>
        <taxon>Micrococcales</taxon>
        <taxon>Microbacteriaceae</taxon>
        <taxon>Agromyces</taxon>
    </lineage>
</organism>
<feature type="transmembrane region" description="Helical" evidence="5">
    <location>
        <begin position="278"/>
        <end position="298"/>
    </location>
</feature>
<dbReference type="PANTHER" id="PTHR23508:SF10">
    <property type="entry name" value="CARBOXYLIC ACID TRANSPORTER PROTEIN HOMOLOG"/>
    <property type="match status" value="1"/>
</dbReference>
<evidence type="ECO:0000259" key="6">
    <source>
        <dbReference type="PROSITE" id="PS50850"/>
    </source>
</evidence>
<keyword evidence="4 5" id="KW-0472">Membrane</keyword>
<dbReference type="RefSeq" id="WP_281883028.1">
    <property type="nucleotide sequence ID" value="NZ_BSDP01000001.1"/>
</dbReference>
<feature type="transmembrane region" description="Helical" evidence="5">
    <location>
        <begin position="85"/>
        <end position="104"/>
    </location>
</feature>
<feature type="transmembrane region" description="Helical" evidence="5">
    <location>
        <begin position="172"/>
        <end position="193"/>
    </location>
</feature>
<keyword evidence="8" id="KW-1185">Reference proteome</keyword>